<dbReference type="Proteomes" id="UP000324022">
    <property type="component" value="Unassembled WGS sequence"/>
</dbReference>
<protein>
    <submittedName>
        <fullName evidence="4">Uncharacterized protein</fullName>
    </submittedName>
</protein>
<keyword evidence="5" id="KW-1185">Reference proteome</keyword>
<reference evidence="4 5" key="1">
    <citation type="submission" date="2018-03" db="EMBL/GenBank/DDBJ databases">
        <authorList>
            <person name="Guldener U."/>
        </authorList>
    </citation>
    <scope>NUCLEOTIDE SEQUENCE [LARGE SCALE GENOMIC DNA]</scope>
    <source>
        <strain evidence="4 5">NBRC100155</strain>
    </source>
</reference>
<feature type="region of interest" description="Disordered" evidence="3">
    <location>
        <begin position="343"/>
        <end position="378"/>
    </location>
</feature>
<organism evidence="4 5">
    <name type="scientific">Ustilago trichophora</name>
    <dbReference type="NCBI Taxonomy" id="86804"/>
    <lineage>
        <taxon>Eukaryota</taxon>
        <taxon>Fungi</taxon>
        <taxon>Dikarya</taxon>
        <taxon>Basidiomycota</taxon>
        <taxon>Ustilaginomycotina</taxon>
        <taxon>Ustilaginomycetes</taxon>
        <taxon>Ustilaginales</taxon>
        <taxon>Ustilaginaceae</taxon>
        <taxon>Ustilago</taxon>
    </lineage>
</organism>
<keyword evidence="2" id="KW-0687">Ribonucleoprotein</keyword>
<keyword evidence="1" id="KW-0689">Ribosomal protein</keyword>
<dbReference type="GO" id="GO:0003723">
    <property type="term" value="F:RNA binding"/>
    <property type="evidence" value="ECO:0007669"/>
    <property type="project" value="InterPro"/>
</dbReference>
<accession>A0A5C3ELX1</accession>
<proteinExistence type="predicted"/>
<name>A0A5C3ELX1_9BASI</name>
<feature type="compositionally biased region" description="Basic and acidic residues" evidence="3">
    <location>
        <begin position="363"/>
        <end position="378"/>
    </location>
</feature>
<dbReference type="GO" id="GO:0005840">
    <property type="term" value="C:ribosome"/>
    <property type="evidence" value="ECO:0007669"/>
    <property type="project" value="UniProtKB-KW"/>
</dbReference>
<dbReference type="SUPFAM" id="SSF50104">
    <property type="entry name" value="Translation proteins SH3-like domain"/>
    <property type="match status" value="1"/>
</dbReference>
<dbReference type="AlphaFoldDB" id="A0A5C3ELX1"/>
<dbReference type="EMBL" id="OOIN01000038">
    <property type="protein sequence ID" value="SPO31442.1"/>
    <property type="molecule type" value="Genomic_DNA"/>
</dbReference>
<dbReference type="InterPro" id="IPR041988">
    <property type="entry name" value="Ribosomal_uL24_KOW"/>
</dbReference>
<evidence type="ECO:0000256" key="1">
    <source>
        <dbReference type="ARBA" id="ARBA00022980"/>
    </source>
</evidence>
<feature type="region of interest" description="Disordered" evidence="3">
    <location>
        <begin position="1"/>
        <end position="38"/>
    </location>
</feature>
<dbReference type="CDD" id="cd06089">
    <property type="entry name" value="KOW_RPL26"/>
    <property type="match status" value="1"/>
</dbReference>
<dbReference type="GO" id="GO:1990904">
    <property type="term" value="C:ribonucleoprotein complex"/>
    <property type="evidence" value="ECO:0007669"/>
    <property type="project" value="UniProtKB-KW"/>
</dbReference>
<evidence type="ECO:0000313" key="5">
    <source>
        <dbReference type="Proteomes" id="UP000324022"/>
    </source>
</evidence>
<evidence type="ECO:0000256" key="3">
    <source>
        <dbReference type="SAM" id="MobiDB-lite"/>
    </source>
</evidence>
<sequence>MSGAGTTGGVLRSLRHLNPPTKGSKFAIKAPSHAAHRPKFVQPKDRIPFWNIVPGDHVKLRCGRVGQKEGLDSKDKIRGEGIVVSIDREKNWLWLRDVDDNNKLAPKAIRHIVPRFVDPLQPEKGYGPNTTEIPRPVHYSNVMLKIPGSDQFAVRLSRSAAKYDKRKGMYIWKRFATIKASDDKLLETGKAFEKVEVPWPTLPGKRRFLDSTMSDRNVVEAESWAPWRPEDPVLLPERKRVTSPQSERRAELLTLQRIKLDAAKATQAGPSAPAHALGTYAGFKQSRVKPPPIAQPPTPAETIRLRTDAASEWASGDAIEAHRQEGGLSFLWRDYLDVAPRQGPASGGDWSELPASTPNGGLDARRSPRDGRLTDGISRNDVDRMPIELLMAKDLTNERGLKWRMRRWKEKQAEKQQDAIEEHRARSELLKELDALKI</sequence>
<evidence type="ECO:0000256" key="2">
    <source>
        <dbReference type="ARBA" id="ARBA00023274"/>
    </source>
</evidence>
<dbReference type="OrthoDB" id="359154at2759"/>
<dbReference type="InterPro" id="IPR008991">
    <property type="entry name" value="Translation_prot_SH3-like_sf"/>
</dbReference>
<gene>
    <name evidence="4" type="ORF">UTRI_06572</name>
</gene>
<evidence type="ECO:0000313" key="4">
    <source>
        <dbReference type="EMBL" id="SPO31442.1"/>
    </source>
</evidence>